<feature type="domain" description="Metaxin glutathione S-transferase" evidence="2">
    <location>
        <begin position="35"/>
        <end position="89"/>
    </location>
</feature>
<dbReference type="InterPro" id="IPR033468">
    <property type="entry name" value="Metaxin_GST"/>
</dbReference>
<evidence type="ECO:0000256" key="1">
    <source>
        <dbReference type="SAM" id="Phobius"/>
    </source>
</evidence>
<sequence>MNTYIQDIVAQYSQAILGESEVTKVHETLETYLIDISHLLSIHKYLLGDTPSSLDAYVCGYLAPIYAFNFPDKTLKSILLKYDVVLKYLGNYLKHYGIKVASEPVPRTIQNVDENDRASLGLLATAGFVAMSLMIGYAIMNDVFKIK</sequence>
<comment type="caution">
    <text evidence="3">The sequence shown here is derived from an EMBL/GenBank/DDBJ whole genome shotgun (WGS) entry which is preliminary data.</text>
</comment>
<gene>
    <name evidence="3" type="ORF">QE152_g544</name>
</gene>
<reference evidence="3 4" key="1">
    <citation type="journal article" date="2024" name="BMC Genomics">
        <title>De novo assembly and annotation of Popillia japonica's genome with initial clues to its potential as an invasive pest.</title>
        <authorList>
            <person name="Cucini C."/>
            <person name="Boschi S."/>
            <person name="Funari R."/>
            <person name="Cardaioli E."/>
            <person name="Iannotti N."/>
            <person name="Marturano G."/>
            <person name="Paoli F."/>
            <person name="Bruttini M."/>
            <person name="Carapelli A."/>
            <person name="Frati F."/>
            <person name="Nardi F."/>
        </authorList>
    </citation>
    <scope>NUCLEOTIDE SEQUENCE [LARGE SCALE GENOMIC DNA]</scope>
    <source>
        <strain evidence="3">DMR45628</strain>
    </source>
</reference>
<dbReference type="AlphaFoldDB" id="A0AAW1NAP2"/>
<keyword evidence="1" id="KW-0472">Membrane</keyword>
<dbReference type="SUPFAM" id="SSF47616">
    <property type="entry name" value="GST C-terminal domain-like"/>
    <property type="match status" value="1"/>
</dbReference>
<evidence type="ECO:0000313" key="4">
    <source>
        <dbReference type="Proteomes" id="UP001458880"/>
    </source>
</evidence>
<feature type="transmembrane region" description="Helical" evidence="1">
    <location>
        <begin position="120"/>
        <end position="140"/>
    </location>
</feature>
<keyword evidence="4" id="KW-1185">Reference proteome</keyword>
<dbReference type="EMBL" id="JASPKY010000003">
    <property type="protein sequence ID" value="KAK9758753.1"/>
    <property type="molecule type" value="Genomic_DNA"/>
</dbReference>
<evidence type="ECO:0000313" key="3">
    <source>
        <dbReference type="EMBL" id="KAK9758753.1"/>
    </source>
</evidence>
<keyword evidence="1" id="KW-0812">Transmembrane</keyword>
<proteinExistence type="predicted"/>
<organism evidence="3 4">
    <name type="scientific">Popillia japonica</name>
    <name type="common">Japanese beetle</name>
    <dbReference type="NCBI Taxonomy" id="7064"/>
    <lineage>
        <taxon>Eukaryota</taxon>
        <taxon>Metazoa</taxon>
        <taxon>Ecdysozoa</taxon>
        <taxon>Arthropoda</taxon>
        <taxon>Hexapoda</taxon>
        <taxon>Insecta</taxon>
        <taxon>Pterygota</taxon>
        <taxon>Neoptera</taxon>
        <taxon>Endopterygota</taxon>
        <taxon>Coleoptera</taxon>
        <taxon>Polyphaga</taxon>
        <taxon>Scarabaeiformia</taxon>
        <taxon>Scarabaeidae</taxon>
        <taxon>Rutelinae</taxon>
        <taxon>Popillia</taxon>
    </lineage>
</organism>
<evidence type="ECO:0000259" key="2">
    <source>
        <dbReference type="Pfam" id="PF17171"/>
    </source>
</evidence>
<protein>
    <submittedName>
        <fullName evidence="3">Glutathione S-transferase, C-terminal domain</fullName>
    </submittedName>
</protein>
<dbReference type="Proteomes" id="UP001458880">
    <property type="component" value="Unassembled WGS sequence"/>
</dbReference>
<keyword evidence="1" id="KW-1133">Transmembrane helix</keyword>
<name>A0AAW1NAP2_POPJA</name>
<dbReference type="InterPro" id="IPR036282">
    <property type="entry name" value="Glutathione-S-Trfase_C_sf"/>
</dbReference>
<accession>A0AAW1NAP2</accession>
<dbReference type="Pfam" id="PF17171">
    <property type="entry name" value="GST_C_6"/>
    <property type="match status" value="1"/>
</dbReference>